<proteinExistence type="predicted"/>
<dbReference type="SUPFAM" id="SSF141868">
    <property type="entry name" value="EAL domain-like"/>
    <property type="match status" value="1"/>
</dbReference>
<evidence type="ECO:0000259" key="5">
    <source>
        <dbReference type="PROSITE" id="PS50883"/>
    </source>
</evidence>
<dbReference type="NCBIfam" id="TIGR00254">
    <property type="entry name" value="GGDEF"/>
    <property type="match status" value="1"/>
</dbReference>
<dbReference type="PROSITE" id="PS50887">
    <property type="entry name" value="GGDEF"/>
    <property type="match status" value="1"/>
</dbReference>
<dbReference type="InterPro" id="IPR029787">
    <property type="entry name" value="Nucleotide_cyclase"/>
</dbReference>
<evidence type="ECO:0000256" key="2">
    <source>
        <dbReference type="ARBA" id="ARBA00024867"/>
    </source>
</evidence>
<dbReference type="SUPFAM" id="SSF55073">
    <property type="entry name" value="Nucleotide cyclase"/>
    <property type="match status" value="1"/>
</dbReference>
<dbReference type="PROSITE" id="PS50883">
    <property type="entry name" value="EAL"/>
    <property type="match status" value="1"/>
</dbReference>
<dbReference type="Gene3D" id="3.30.70.270">
    <property type="match status" value="1"/>
</dbReference>
<feature type="domain" description="Response regulatory" evidence="4">
    <location>
        <begin position="7"/>
        <end position="124"/>
    </location>
</feature>
<evidence type="ECO:0000313" key="7">
    <source>
        <dbReference type="EMBL" id="WOC31370.1"/>
    </source>
</evidence>
<dbReference type="GO" id="GO:0000160">
    <property type="term" value="P:phosphorelay signal transduction system"/>
    <property type="evidence" value="ECO:0007669"/>
    <property type="project" value="InterPro"/>
</dbReference>
<feature type="domain" description="EAL" evidence="5">
    <location>
        <begin position="299"/>
        <end position="553"/>
    </location>
</feature>
<reference evidence="8" key="1">
    <citation type="submission" date="2024-06" db="EMBL/GenBank/DDBJ databases">
        <title>Caproicibacterium argilliputei sp. nov, a novel caproic acid producing anaerobic bacterium isolated from pit mud.</title>
        <authorList>
            <person name="Zeng C."/>
        </authorList>
    </citation>
    <scope>NUCLEOTIDE SEQUENCE [LARGE SCALE GENOMIC DNA]</scope>
    <source>
        <strain evidence="8">ZCY20-5</strain>
    </source>
</reference>
<dbReference type="Gene3D" id="3.40.50.2300">
    <property type="match status" value="1"/>
</dbReference>
<organism evidence="7 8">
    <name type="scientific">Caproicibacterium argilliputei</name>
    <dbReference type="NCBI Taxonomy" id="3030016"/>
    <lineage>
        <taxon>Bacteria</taxon>
        <taxon>Bacillati</taxon>
        <taxon>Bacillota</taxon>
        <taxon>Clostridia</taxon>
        <taxon>Eubacteriales</taxon>
        <taxon>Oscillospiraceae</taxon>
        <taxon>Caproicibacterium</taxon>
    </lineage>
</organism>
<evidence type="ECO:0000259" key="4">
    <source>
        <dbReference type="PROSITE" id="PS50110"/>
    </source>
</evidence>
<dbReference type="Proteomes" id="UP001300604">
    <property type="component" value="Chromosome"/>
</dbReference>
<dbReference type="Pfam" id="PF00072">
    <property type="entry name" value="Response_reg"/>
    <property type="match status" value="1"/>
</dbReference>
<reference evidence="7 8" key="2">
    <citation type="submission" date="2024-06" db="EMBL/GenBank/DDBJ databases">
        <title>Caproicibacterium argilliputei sp. nov, a novel caproic acid producing anaerobic bacterium isolated from pit mud.</title>
        <authorList>
            <person name="Xia S."/>
        </authorList>
    </citation>
    <scope>NUCLEOTIDE SEQUENCE [LARGE SCALE GENOMIC DNA]</scope>
    <source>
        <strain evidence="7 8">ZCY20-5</strain>
    </source>
</reference>
<dbReference type="InterPro" id="IPR011006">
    <property type="entry name" value="CheY-like_superfamily"/>
</dbReference>
<dbReference type="InterPro" id="IPR000160">
    <property type="entry name" value="GGDEF_dom"/>
</dbReference>
<dbReference type="InterPro" id="IPR050706">
    <property type="entry name" value="Cyclic-di-GMP_PDE-like"/>
</dbReference>
<sequence>MISNKRLILIVDDNQVNRQILCKILSDEYDIVQAANGQEGLQILRQKPEAISAILLDLVMPVMSGYTFLDIQQADKRLAAVPVIVETQREDSKFEIDALARGASDFLTKPYNPALIKQQIANIIKLHETAAFANSIEHDALTRLYNKEAFYMHAAELLSQNKQTAYDLLCMDIENFKLVNDVFGETEGDRLLCFLAKVLQSCISDGYVCRHGGDIFAAILPRQSCYSTLLSRIQNELAESSMQYMHVQLKFGVYPIEDTDITVRAMFDRAKIACKSITRKYDAQIAFYNKAIGNRLNEEQQIAAEMRSALQNGEFVVYYQPQYDLKTGTLIGAESLVRWQHPTRGFLPPDTFIPLFEQNGFITQLDIFVWKTVCRQMREWIDQGHRYVPVSINISRVDIYNPHLPEIIMDILNQQKLAPECIHLEITETAYTDNPKQLIATVEKLKAYGLHIDMDDFGSGYSSLNMLSEVPVDTLKLDMRFLQNTQKSSRGGNILFFIMNLAKWLEVSVIAEGIETEAQMLYLGSLGCDYGQGYYFAKPMPYADFQNLLCSQLDRNQCVSVKPTYLGGSNCLISQKEIWKMDSIFNRIFHSFIGPLALFEYQTDKLLLIRANDAFCSTCSFVRNYIGESLTTMFCVDDPARFQTRLEHCVRTGEPLTETFYSIPRKEYTVPMRMQVICRNTQKTLVLASAQFLSSSLELGSSTTA</sequence>
<dbReference type="CDD" id="cd01948">
    <property type="entry name" value="EAL"/>
    <property type="match status" value="1"/>
</dbReference>
<feature type="modified residue" description="4-aspartylphosphate" evidence="3">
    <location>
        <position position="57"/>
    </location>
</feature>
<dbReference type="KEGG" id="carl:PXC00_09065"/>
<dbReference type="RefSeq" id="WP_275846475.1">
    <property type="nucleotide sequence ID" value="NZ_CP135996.1"/>
</dbReference>
<dbReference type="PANTHER" id="PTHR33121">
    <property type="entry name" value="CYCLIC DI-GMP PHOSPHODIESTERASE PDEF"/>
    <property type="match status" value="1"/>
</dbReference>
<dbReference type="InterPro" id="IPR043128">
    <property type="entry name" value="Rev_trsase/Diguanyl_cyclase"/>
</dbReference>
<dbReference type="CDD" id="cd01949">
    <property type="entry name" value="GGDEF"/>
    <property type="match status" value="1"/>
</dbReference>
<gene>
    <name evidence="7" type="ORF">PXC00_09065</name>
</gene>
<dbReference type="GO" id="GO:0071111">
    <property type="term" value="F:cyclic-guanylate-specific phosphodiesterase activity"/>
    <property type="evidence" value="ECO:0007669"/>
    <property type="project" value="InterPro"/>
</dbReference>
<dbReference type="InterPro" id="IPR001789">
    <property type="entry name" value="Sig_transdc_resp-reg_receiver"/>
</dbReference>
<dbReference type="AlphaFoldDB" id="A0AA97D6A9"/>
<dbReference type="EMBL" id="CP135996">
    <property type="protein sequence ID" value="WOC31370.1"/>
    <property type="molecule type" value="Genomic_DNA"/>
</dbReference>
<dbReference type="SMART" id="SM00267">
    <property type="entry name" value="GGDEF"/>
    <property type="match status" value="1"/>
</dbReference>
<dbReference type="SMART" id="SM00448">
    <property type="entry name" value="REC"/>
    <property type="match status" value="1"/>
</dbReference>
<protein>
    <recommendedName>
        <fullName evidence="1">Stage 0 sporulation protein A homolog</fullName>
    </recommendedName>
</protein>
<feature type="domain" description="GGDEF" evidence="6">
    <location>
        <begin position="164"/>
        <end position="290"/>
    </location>
</feature>
<dbReference type="PANTHER" id="PTHR33121:SF70">
    <property type="entry name" value="SIGNALING PROTEIN YKOW"/>
    <property type="match status" value="1"/>
</dbReference>
<comment type="function">
    <text evidence="2">May play the central regulatory role in sporulation. It may be an element of the effector pathway responsible for the activation of sporulation genes in response to nutritional stress. Spo0A may act in concert with spo0H (a sigma factor) to control the expression of some genes that are critical to the sporulation process.</text>
</comment>
<evidence type="ECO:0000256" key="3">
    <source>
        <dbReference type="PROSITE-ProRule" id="PRU00169"/>
    </source>
</evidence>
<name>A0AA97D6A9_9FIRM</name>
<dbReference type="Pfam" id="PF00563">
    <property type="entry name" value="EAL"/>
    <property type="match status" value="1"/>
</dbReference>
<accession>A0AA97D6A9</accession>
<evidence type="ECO:0000313" key="8">
    <source>
        <dbReference type="Proteomes" id="UP001300604"/>
    </source>
</evidence>
<dbReference type="InterPro" id="IPR001633">
    <property type="entry name" value="EAL_dom"/>
</dbReference>
<reference evidence="8" key="3">
    <citation type="submission" date="2024-06" db="EMBL/GenBank/DDBJ databases">
        <authorList>
            <person name="Zeng C."/>
        </authorList>
    </citation>
    <scope>NUCLEOTIDE SEQUENCE [LARGE SCALE GENOMIC DNA]</scope>
    <source>
        <strain evidence="8">ZCY20-5</strain>
    </source>
</reference>
<keyword evidence="8" id="KW-1185">Reference proteome</keyword>
<keyword evidence="3" id="KW-0597">Phosphoprotein</keyword>
<dbReference type="InterPro" id="IPR035919">
    <property type="entry name" value="EAL_sf"/>
</dbReference>
<dbReference type="Pfam" id="PF00990">
    <property type="entry name" value="GGDEF"/>
    <property type="match status" value="1"/>
</dbReference>
<dbReference type="Gene3D" id="3.20.20.450">
    <property type="entry name" value="EAL domain"/>
    <property type="match status" value="1"/>
</dbReference>
<evidence type="ECO:0000256" key="1">
    <source>
        <dbReference type="ARBA" id="ARBA00018672"/>
    </source>
</evidence>
<dbReference type="SMART" id="SM00052">
    <property type="entry name" value="EAL"/>
    <property type="match status" value="1"/>
</dbReference>
<evidence type="ECO:0000259" key="6">
    <source>
        <dbReference type="PROSITE" id="PS50887"/>
    </source>
</evidence>
<dbReference type="PROSITE" id="PS50110">
    <property type="entry name" value="RESPONSE_REGULATORY"/>
    <property type="match status" value="1"/>
</dbReference>
<dbReference type="SUPFAM" id="SSF52172">
    <property type="entry name" value="CheY-like"/>
    <property type="match status" value="1"/>
</dbReference>